<keyword evidence="2" id="KW-1133">Transmembrane helix</keyword>
<comment type="caution">
    <text evidence="3">The sequence shown here is derived from an EMBL/GenBank/DDBJ whole genome shotgun (WGS) entry which is preliminary data.</text>
</comment>
<organism evidence="3 4">
    <name type="scientific">Effrenium voratum</name>
    <dbReference type="NCBI Taxonomy" id="2562239"/>
    <lineage>
        <taxon>Eukaryota</taxon>
        <taxon>Sar</taxon>
        <taxon>Alveolata</taxon>
        <taxon>Dinophyceae</taxon>
        <taxon>Suessiales</taxon>
        <taxon>Symbiodiniaceae</taxon>
        <taxon>Effrenium</taxon>
    </lineage>
</organism>
<evidence type="ECO:0000313" key="3">
    <source>
        <dbReference type="EMBL" id="CAJ1408411.1"/>
    </source>
</evidence>
<dbReference type="AlphaFoldDB" id="A0AA36NKZ4"/>
<keyword evidence="2" id="KW-0472">Membrane</keyword>
<gene>
    <name evidence="3" type="ORF">EVOR1521_LOCUS29839</name>
</gene>
<feature type="region of interest" description="Disordered" evidence="1">
    <location>
        <begin position="1"/>
        <end position="21"/>
    </location>
</feature>
<proteinExistence type="predicted"/>
<name>A0AA36NKZ4_9DINO</name>
<sequence length="327" mass="37343">MESFSVNVRPDTGCEDEGVPKEPTAVEIGGDVTLKFYAKHAESGHKETYSVTVKRLLGSETQLQSLEVQHGKLTPFPFSPEVRVYRVTLDLEADMIKVLYRLRDNEQRLRVEAGPEEMLGARRLGVLERDVDLHPPSGEVQYKDVATSFMLDVGYERRITFTIQCADPTQASIGTYTLNVERGNCPEERPYFEAQKRKCVNFCPEGFYRNEDHRCSQCNSNCKVCTDLLDCKMCFPDTTQFAYVIQPDGKCKELVNHIYARYKWWCLGFGTLLTFLVCVGCAGICTFCSSREAGAAKKPDRRRFFEDDLEEDKQLLQFPPGRRLGRY</sequence>
<keyword evidence="2" id="KW-0812">Transmembrane</keyword>
<dbReference type="InterPro" id="IPR009030">
    <property type="entry name" value="Growth_fac_rcpt_cys_sf"/>
</dbReference>
<dbReference type="Proteomes" id="UP001178507">
    <property type="component" value="Unassembled WGS sequence"/>
</dbReference>
<evidence type="ECO:0000256" key="2">
    <source>
        <dbReference type="SAM" id="Phobius"/>
    </source>
</evidence>
<accession>A0AA36NKZ4</accession>
<reference evidence="3" key="1">
    <citation type="submission" date="2023-08" db="EMBL/GenBank/DDBJ databases">
        <authorList>
            <person name="Chen Y."/>
            <person name="Shah S."/>
            <person name="Dougan E. K."/>
            <person name="Thang M."/>
            <person name="Chan C."/>
        </authorList>
    </citation>
    <scope>NUCLEOTIDE SEQUENCE</scope>
</reference>
<feature type="transmembrane region" description="Helical" evidence="2">
    <location>
        <begin position="262"/>
        <end position="288"/>
    </location>
</feature>
<evidence type="ECO:0000256" key="1">
    <source>
        <dbReference type="SAM" id="MobiDB-lite"/>
    </source>
</evidence>
<dbReference type="EMBL" id="CAUJNA010003719">
    <property type="protein sequence ID" value="CAJ1408411.1"/>
    <property type="molecule type" value="Genomic_DNA"/>
</dbReference>
<evidence type="ECO:0000313" key="4">
    <source>
        <dbReference type="Proteomes" id="UP001178507"/>
    </source>
</evidence>
<dbReference type="SUPFAM" id="SSF57184">
    <property type="entry name" value="Growth factor receptor domain"/>
    <property type="match status" value="1"/>
</dbReference>
<protein>
    <submittedName>
        <fullName evidence="3">Uncharacterized protein</fullName>
    </submittedName>
</protein>
<keyword evidence="4" id="KW-1185">Reference proteome</keyword>
<dbReference type="Gene3D" id="2.10.220.10">
    <property type="entry name" value="Hormone Receptor, Insulin-like Growth Factor Receptor 1, Chain A, domain 2"/>
    <property type="match status" value="1"/>
</dbReference>